<organism evidence="10 11">
    <name type="scientific">Apolygus lucorum</name>
    <name type="common">Small green plant bug</name>
    <name type="synonym">Lygocoris lucorum</name>
    <dbReference type="NCBI Taxonomy" id="248454"/>
    <lineage>
        <taxon>Eukaryota</taxon>
        <taxon>Metazoa</taxon>
        <taxon>Ecdysozoa</taxon>
        <taxon>Arthropoda</taxon>
        <taxon>Hexapoda</taxon>
        <taxon>Insecta</taxon>
        <taxon>Pterygota</taxon>
        <taxon>Neoptera</taxon>
        <taxon>Paraneoptera</taxon>
        <taxon>Hemiptera</taxon>
        <taxon>Heteroptera</taxon>
        <taxon>Panheteroptera</taxon>
        <taxon>Cimicomorpha</taxon>
        <taxon>Miridae</taxon>
        <taxon>Mirini</taxon>
        <taxon>Apolygus</taxon>
    </lineage>
</organism>
<feature type="compositionally biased region" description="Basic and acidic residues" evidence="7">
    <location>
        <begin position="877"/>
        <end position="896"/>
    </location>
</feature>
<gene>
    <name evidence="10" type="ORF">GE061_005410</name>
</gene>
<evidence type="ECO:0000256" key="8">
    <source>
        <dbReference type="SAM" id="Phobius"/>
    </source>
</evidence>
<keyword evidence="4 6" id="KW-0862">Zinc</keyword>
<keyword evidence="8" id="KW-0812">Transmembrane</keyword>
<dbReference type="InterPro" id="IPR001781">
    <property type="entry name" value="Znf_LIM"/>
</dbReference>
<keyword evidence="3" id="KW-0677">Repeat</keyword>
<keyword evidence="2 6" id="KW-0479">Metal-binding</keyword>
<keyword evidence="5 6" id="KW-0440">LIM domain</keyword>
<dbReference type="GO" id="GO:0030018">
    <property type="term" value="C:Z disc"/>
    <property type="evidence" value="ECO:0007669"/>
    <property type="project" value="UniProtKB-ARBA"/>
</dbReference>
<evidence type="ECO:0000256" key="3">
    <source>
        <dbReference type="ARBA" id="ARBA00022737"/>
    </source>
</evidence>
<keyword evidence="11" id="KW-1185">Reference proteome</keyword>
<feature type="compositionally biased region" description="Acidic residues" evidence="7">
    <location>
        <begin position="704"/>
        <end position="717"/>
    </location>
</feature>
<dbReference type="OrthoDB" id="25654at2759"/>
<dbReference type="AlphaFoldDB" id="A0A8S9WWA0"/>
<protein>
    <recommendedName>
        <fullName evidence="9">LIM zinc-binding domain-containing protein</fullName>
    </recommendedName>
</protein>
<dbReference type="PROSITE" id="PS50023">
    <property type="entry name" value="LIM_DOMAIN_2"/>
    <property type="match status" value="1"/>
</dbReference>
<dbReference type="EMBL" id="WIXP02000013">
    <property type="protein sequence ID" value="KAF6200963.1"/>
    <property type="molecule type" value="Genomic_DNA"/>
</dbReference>
<sequence>MIESFNWTLDSWKFWVVTVMLIVLWLLIDYWEMAEVAKSVVSETGRPDESEEVSLQQLIENELALRAPSKTHAFTRDFILHERQAANGAVYGDSEEWTTVETVAMEIQNDVVPPKNAEPKINGDAIREIPVPEIESETLISLESSESQILSHETPLTHENGHVESLESPDDQVEQDTPPDIQDDPFAVSLENHSVVLASPGNATSDPEITPETVNSSSVTSYTVVTETKEVSSPEIDFTASEIVSDTDFSAPEIVSVHESVSSEDHVETVTTVVTSVVKTVLTSSSVDENETESVETTVTERKKKKKSSTLEGGEVVTNGKTKKTKKKKTEEKENHISVITNGHHHPASPEPLIAPLSPTSQISVKEDDLSNICVKDLKLNYVNEATKSTKAHPSEIPVPPPVSIRELRRSFGDLHKACENLDANVHDNNQIDLHSRARSLGDLSRIDRPRSIVTGVSVKELAANYWRTISIENNLNEQCGRRVGRLEKSSFSKFDQLSKKSTVLHVRSSGSEKASKTFNQTEAQGTNPSCKACSKTVFAMEQIKAERAVWHKNCFRCQTCKKQLTVDIYSSHEGELYCKPHFKELFQPKAVVETEEPVRRRKPEMIIRENQPIELPPDVVRASDKPDLGLEELSSLNVKSRFQVFEKGDNVDGDLERSPTQVSVKRSSSILSKLAKFQKKGMDVGVSDDALNGFVYEGSSSSSEEDEDENEEEEETGVIKCRRKMKERPMSFGKIDDVKKNWECATDQDARKEMWRELKREELQNLRSRLFMGKQGKMKEMYEQAVADSEGKTSRKDSDGDVIRSENAKLVKERFEKGEVVHSDSDEESRNKKTLNEDMSVFEEGISKKSRSIFLEMDASVAKTASVAPVSPAPQKEMKPRIPRETDSPEREIYRDPMVVRCDDKQEEEATVLKSQTTSKMLSMFRQLEEQKEVMPDGPKPKKCFTPPPDYRGSETEEESEEEYDDEDDEEEEEESEGEDGIVKSSYKVKDEFLDQARNAAKARQLAAKFEQWEPEKNSANNAVTMLDSEHASIESTKSLKAKFESLKTETPTEKSRPKVNRFVRPANKKRRRSSANHSIYITQQLAQVAASLKATDIRS</sequence>
<accession>A0A8S9WWA0</accession>
<evidence type="ECO:0000256" key="4">
    <source>
        <dbReference type="ARBA" id="ARBA00022833"/>
    </source>
</evidence>
<evidence type="ECO:0000313" key="11">
    <source>
        <dbReference type="Proteomes" id="UP000466442"/>
    </source>
</evidence>
<feature type="region of interest" description="Disordered" evidence="7">
    <location>
        <begin position="786"/>
        <end position="837"/>
    </location>
</feature>
<dbReference type="GO" id="GO:0046872">
    <property type="term" value="F:metal ion binding"/>
    <property type="evidence" value="ECO:0007669"/>
    <property type="project" value="UniProtKB-KW"/>
</dbReference>
<reference evidence="10" key="1">
    <citation type="journal article" date="2021" name="Mol. Ecol. Resour.">
        <title>Apolygus lucorum genome provides insights into omnivorousness and mesophyll feeding.</title>
        <authorList>
            <person name="Liu Y."/>
            <person name="Liu H."/>
            <person name="Wang H."/>
            <person name="Huang T."/>
            <person name="Liu B."/>
            <person name="Yang B."/>
            <person name="Yin L."/>
            <person name="Li B."/>
            <person name="Zhang Y."/>
            <person name="Zhang S."/>
            <person name="Jiang F."/>
            <person name="Zhang X."/>
            <person name="Ren Y."/>
            <person name="Wang B."/>
            <person name="Wang S."/>
            <person name="Lu Y."/>
            <person name="Wu K."/>
            <person name="Fan W."/>
            <person name="Wang G."/>
        </authorList>
    </citation>
    <scope>NUCLEOTIDE SEQUENCE</scope>
    <source>
        <strain evidence="10">12Hb</strain>
    </source>
</reference>
<feature type="region of interest" description="Disordered" evidence="7">
    <location>
        <begin position="286"/>
        <end position="333"/>
    </location>
</feature>
<dbReference type="GO" id="GO:0007517">
    <property type="term" value="P:muscle organ development"/>
    <property type="evidence" value="ECO:0007669"/>
    <property type="project" value="UniProtKB-KW"/>
</dbReference>
<evidence type="ECO:0000313" key="10">
    <source>
        <dbReference type="EMBL" id="KAF6200963.1"/>
    </source>
</evidence>
<feature type="compositionally biased region" description="Basic and acidic residues" evidence="7">
    <location>
        <begin position="790"/>
        <end position="837"/>
    </location>
</feature>
<keyword evidence="8" id="KW-1133">Transmembrane helix</keyword>
<dbReference type="SUPFAM" id="SSF57716">
    <property type="entry name" value="Glucocorticoid receptor-like (DNA-binding domain)"/>
    <property type="match status" value="2"/>
</dbReference>
<dbReference type="Gene3D" id="2.10.110.10">
    <property type="entry name" value="Cysteine Rich Protein"/>
    <property type="match status" value="1"/>
</dbReference>
<comment type="caution">
    <text evidence="10">The sequence shown here is derived from an EMBL/GenBank/DDBJ whole genome shotgun (WGS) entry which is preliminary data.</text>
</comment>
<evidence type="ECO:0000256" key="6">
    <source>
        <dbReference type="PROSITE-ProRule" id="PRU00125"/>
    </source>
</evidence>
<dbReference type="CDD" id="cd09445">
    <property type="entry name" value="LIM_Mical_like_2"/>
    <property type="match status" value="1"/>
</dbReference>
<keyword evidence="1" id="KW-0517">Myogenesis</keyword>
<name>A0A8S9WWA0_APOLU</name>
<dbReference type="SMART" id="SM00132">
    <property type="entry name" value="LIM"/>
    <property type="match status" value="1"/>
</dbReference>
<evidence type="ECO:0000256" key="5">
    <source>
        <dbReference type="ARBA" id="ARBA00023038"/>
    </source>
</evidence>
<feature type="compositionally biased region" description="Acidic residues" evidence="7">
    <location>
        <begin position="957"/>
        <end position="981"/>
    </location>
</feature>
<feature type="region of interest" description="Disordered" evidence="7">
    <location>
        <begin position="696"/>
        <end position="718"/>
    </location>
</feature>
<dbReference type="GO" id="GO:0060537">
    <property type="term" value="P:muscle tissue development"/>
    <property type="evidence" value="ECO:0007669"/>
    <property type="project" value="UniProtKB-ARBA"/>
</dbReference>
<dbReference type="Pfam" id="PF00412">
    <property type="entry name" value="LIM"/>
    <property type="match status" value="1"/>
</dbReference>
<feature type="domain" description="LIM zinc-binding" evidence="9">
    <location>
        <begin position="529"/>
        <end position="589"/>
    </location>
</feature>
<dbReference type="PANTHER" id="PTHR24206">
    <property type="entry name" value="OS06G0237300 PROTEIN"/>
    <property type="match status" value="1"/>
</dbReference>
<feature type="region of interest" description="Disordered" evidence="7">
    <location>
        <begin position="160"/>
        <end position="184"/>
    </location>
</feature>
<feature type="region of interest" description="Disordered" evidence="7">
    <location>
        <begin position="865"/>
        <end position="988"/>
    </location>
</feature>
<proteinExistence type="predicted"/>
<dbReference type="Proteomes" id="UP000466442">
    <property type="component" value="Unassembled WGS sequence"/>
</dbReference>
<keyword evidence="8" id="KW-0472">Membrane</keyword>
<dbReference type="PROSITE" id="PS00478">
    <property type="entry name" value="LIM_DOMAIN_1"/>
    <property type="match status" value="1"/>
</dbReference>
<evidence type="ECO:0000256" key="7">
    <source>
        <dbReference type="SAM" id="MobiDB-lite"/>
    </source>
</evidence>
<dbReference type="FunFam" id="2.10.110.10:FF:000001">
    <property type="entry name" value="Cysteine and glycine-rich protein 1"/>
    <property type="match status" value="1"/>
</dbReference>
<evidence type="ECO:0000256" key="2">
    <source>
        <dbReference type="ARBA" id="ARBA00022723"/>
    </source>
</evidence>
<feature type="transmembrane region" description="Helical" evidence="8">
    <location>
        <begin position="12"/>
        <end position="31"/>
    </location>
</feature>
<evidence type="ECO:0000259" key="9">
    <source>
        <dbReference type="PROSITE" id="PS50023"/>
    </source>
</evidence>
<evidence type="ECO:0000256" key="1">
    <source>
        <dbReference type="ARBA" id="ARBA00022541"/>
    </source>
</evidence>